<dbReference type="PANTHER" id="PTHR19229:SF36">
    <property type="entry name" value="ATP-BINDING CASSETTE SUB-FAMILY A MEMBER 2"/>
    <property type="match status" value="1"/>
</dbReference>
<evidence type="ECO:0000256" key="4">
    <source>
        <dbReference type="ARBA" id="ARBA00022692"/>
    </source>
</evidence>
<protein>
    <recommendedName>
        <fullName evidence="12">ABC transporter domain-containing protein</fullName>
    </recommendedName>
</protein>
<dbReference type="EMBL" id="DAKRPA010000105">
    <property type="protein sequence ID" value="DAZ98482.1"/>
    <property type="molecule type" value="Genomic_DNA"/>
</dbReference>
<keyword evidence="5" id="KW-0677">Repeat</keyword>
<keyword evidence="4 11" id="KW-0812">Transmembrane</keyword>
<feature type="domain" description="ABC transporter" evidence="12">
    <location>
        <begin position="1367"/>
        <end position="1602"/>
    </location>
</feature>
<dbReference type="InterPro" id="IPR013525">
    <property type="entry name" value="ABC2_TM"/>
</dbReference>
<feature type="region of interest" description="Disordered" evidence="10">
    <location>
        <begin position="1333"/>
        <end position="1355"/>
    </location>
</feature>
<feature type="transmembrane region" description="Helical" evidence="11">
    <location>
        <begin position="944"/>
        <end position="962"/>
    </location>
</feature>
<evidence type="ECO:0000256" key="8">
    <source>
        <dbReference type="ARBA" id="ARBA00022989"/>
    </source>
</evidence>
<feature type="transmembrane region" description="Helical" evidence="11">
    <location>
        <begin position="1149"/>
        <end position="1170"/>
    </location>
</feature>
<keyword evidence="8 11" id="KW-1133">Transmembrane helix</keyword>
<proteinExistence type="inferred from homology"/>
<feature type="transmembrane region" description="Helical" evidence="11">
    <location>
        <begin position="134"/>
        <end position="154"/>
    </location>
</feature>
<evidence type="ECO:0000256" key="7">
    <source>
        <dbReference type="ARBA" id="ARBA00022840"/>
    </source>
</evidence>
<keyword evidence="14" id="KW-1185">Reference proteome</keyword>
<dbReference type="CDD" id="cd03263">
    <property type="entry name" value="ABC_subfamily_A"/>
    <property type="match status" value="2"/>
</dbReference>
<feature type="transmembrane region" description="Helical" evidence="11">
    <location>
        <begin position="282"/>
        <end position="304"/>
    </location>
</feature>
<dbReference type="Pfam" id="PF23321">
    <property type="entry name" value="R1_ABCA1"/>
    <property type="match status" value="1"/>
</dbReference>
<dbReference type="InterPro" id="IPR027417">
    <property type="entry name" value="P-loop_NTPase"/>
</dbReference>
<evidence type="ECO:0000256" key="9">
    <source>
        <dbReference type="ARBA" id="ARBA00023136"/>
    </source>
</evidence>
<reference evidence="13" key="2">
    <citation type="journal article" date="2023" name="Microbiol Resour">
        <title>Decontamination and Annotation of the Draft Genome Sequence of the Oomycete Lagenidium giganteum ARSEF 373.</title>
        <authorList>
            <person name="Morgan W.R."/>
            <person name="Tartar A."/>
        </authorList>
    </citation>
    <scope>NUCLEOTIDE SEQUENCE</scope>
    <source>
        <strain evidence="13">ARSEF 373</strain>
    </source>
</reference>
<reference evidence="13" key="1">
    <citation type="submission" date="2022-11" db="EMBL/GenBank/DDBJ databases">
        <authorList>
            <person name="Morgan W.R."/>
            <person name="Tartar A."/>
        </authorList>
    </citation>
    <scope>NUCLEOTIDE SEQUENCE</scope>
    <source>
        <strain evidence="13">ARSEF 373</strain>
    </source>
</reference>
<keyword evidence="6" id="KW-0547">Nucleotide-binding</keyword>
<evidence type="ECO:0000259" key="12">
    <source>
        <dbReference type="PROSITE" id="PS50893"/>
    </source>
</evidence>
<dbReference type="PROSITE" id="PS00211">
    <property type="entry name" value="ABC_TRANSPORTER_1"/>
    <property type="match status" value="1"/>
</dbReference>
<evidence type="ECO:0000256" key="6">
    <source>
        <dbReference type="ARBA" id="ARBA00022741"/>
    </source>
</evidence>
<evidence type="ECO:0000256" key="11">
    <source>
        <dbReference type="SAM" id="Phobius"/>
    </source>
</evidence>
<organism evidence="13 14">
    <name type="scientific">Lagenidium giganteum</name>
    <dbReference type="NCBI Taxonomy" id="4803"/>
    <lineage>
        <taxon>Eukaryota</taxon>
        <taxon>Sar</taxon>
        <taxon>Stramenopiles</taxon>
        <taxon>Oomycota</taxon>
        <taxon>Peronosporomycetes</taxon>
        <taxon>Pythiales</taxon>
        <taxon>Pythiaceae</taxon>
    </lineage>
</organism>
<evidence type="ECO:0000256" key="3">
    <source>
        <dbReference type="ARBA" id="ARBA00022448"/>
    </source>
</evidence>
<evidence type="ECO:0000313" key="14">
    <source>
        <dbReference type="Proteomes" id="UP001146120"/>
    </source>
</evidence>
<dbReference type="Gene3D" id="3.40.50.300">
    <property type="entry name" value="P-loop containing nucleotide triphosphate hydrolases"/>
    <property type="match status" value="2"/>
</dbReference>
<feature type="transmembrane region" description="Helical" evidence="11">
    <location>
        <begin position="459"/>
        <end position="480"/>
    </location>
</feature>
<evidence type="ECO:0000256" key="2">
    <source>
        <dbReference type="ARBA" id="ARBA00008869"/>
    </source>
</evidence>
<dbReference type="PROSITE" id="PS50893">
    <property type="entry name" value="ABC_TRANSPORTER_2"/>
    <property type="match status" value="2"/>
</dbReference>
<accession>A0AAV2YTZ3</accession>
<gene>
    <name evidence="13" type="ORF">N0F65_004919</name>
</gene>
<dbReference type="FunFam" id="3.40.50.300:FF:000298">
    <property type="entry name" value="ATP-binding cassette sub-family A member 12"/>
    <property type="match status" value="1"/>
</dbReference>
<dbReference type="SMART" id="SM00382">
    <property type="entry name" value="AAA"/>
    <property type="match status" value="2"/>
</dbReference>
<comment type="similarity">
    <text evidence="2">Belongs to the ABC transporter superfamily. ABCA family.</text>
</comment>
<dbReference type="GO" id="GO:0140359">
    <property type="term" value="F:ABC-type transporter activity"/>
    <property type="evidence" value="ECO:0007669"/>
    <property type="project" value="InterPro"/>
</dbReference>
<keyword evidence="9 11" id="KW-0472">Membrane</keyword>
<feature type="compositionally biased region" description="Low complexity" evidence="10">
    <location>
        <begin position="1792"/>
        <end position="1810"/>
    </location>
</feature>
<evidence type="ECO:0000256" key="5">
    <source>
        <dbReference type="ARBA" id="ARBA00022737"/>
    </source>
</evidence>
<feature type="transmembrane region" description="Helical" evidence="11">
    <location>
        <begin position="1067"/>
        <end position="1090"/>
    </location>
</feature>
<dbReference type="GO" id="GO:0005319">
    <property type="term" value="F:lipid transporter activity"/>
    <property type="evidence" value="ECO:0007669"/>
    <property type="project" value="TreeGrafter"/>
</dbReference>
<dbReference type="GO" id="GO:0016887">
    <property type="term" value="F:ATP hydrolysis activity"/>
    <property type="evidence" value="ECO:0007669"/>
    <property type="project" value="InterPro"/>
</dbReference>
<evidence type="ECO:0000256" key="10">
    <source>
        <dbReference type="SAM" id="MobiDB-lite"/>
    </source>
</evidence>
<comment type="subcellular location">
    <subcellularLocation>
        <location evidence="1">Membrane</location>
        <topology evidence="1">Multi-pass membrane protein</topology>
    </subcellularLocation>
</comment>
<dbReference type="GO" id="GO:0016020">
    <property type="term" value="C:membrane"/>
    <property type="evidence" value="ECO:0007669"/>
    <property type="project" value="UniProtKB-SubCell"/>
</dbReference>
<dbReference type="Proteomes" id="UP001146120">
    <property type="component" value="Unassembled WGS sequence"/>
</dbReference>
<dbReference type="InterPro" id="IPR017871">
    <property type="entry name" value="ABC_transporter-like_CS"/>
</dbReference>
<dbReference type="GO" id="GO:0005524">
    <property type="term" value="F:ATP binding"/>
    <property type="evidence" value="ECO:0007669"/>
    <property type="project" value="UniProtKB-KW"/>
</dbReference>
<feature type="transmembrane region" description="Helical" evidence="11">
    <location>
        <begin position="358"/>
        <end position="379"/>
    </location>
</feature>
<sequence>MSATSATVNALTSCLTDAVTFDSAYAMCVMNSGLFEVVPRSRRRNGGGSGTGTTWFSGNQLDAAMAAFGVTSNDNVGTCRLLCTSPGMTASKSCCDAASRVLECKATKLRPQCRDLLEDTFALKKQCGLSKENIGLISAASIIVFIMILLMVLAKLHARKQNSMELESRFASATATRWKALLAAWRQVTNLVWKNLIIRRRKPFKFFIEQFMPVFLVTALVFIANLDSIFGSGDNTARGDASTQASSVTAKILCTDLARLNDKEIGAPNSTMTTFYTSGQTVLGMFLLISYIKFVSSTTTTMVIEKETRIREVMKIMGLSDMTLLTSWLLTSAILSTPLAFAIAAELKYGKVFPGTEYATLVFLFWSLSLSIVGFSYFVTPFFNKSRTASIASVLLWLILFFPFFSVQPKPNSTKYWAALSPPTAFGLAVDYLLRQAQLGTGLAYSIAEAQAPIEVPTALSMSGFLVLDSIILFALGWYLEQVLPQQYGVRKPWNFIFKKDYWFPNSKEMEMETNINTPNPNASPRAGGSYLGSSVALLGEGDMVTPPVKEDAIEPVSSALVVQEANGTCLQIRGLRKTFKVEDGEKVAVHHLDLTMYSGQITALLGHNGAGKTTTISMLTGLISPTSGDATLYGRSIRHHFNELRQIMGICPQHDVLFNELTVVEHLRVFGTMKHVPPQRLEEEVSKMIQDVGLTEKRNAQAKSLSGGQKRKLSVALAFIGDSKLVFLDEPTSGMDQYSRRFTWNLLQRNREDRVIVLTTHFMDEADILGDRVAIMADGQLCCAGSSLFLKNRYGAGYNLTMNKGPQCDVEKVGHFLRQFVPEAKLLSNFGSEIVYQLPSSSSKMFAPMLQALDGQMRFLDVQQYGISVTTLEEVFLRIAKDREEGALKFVGDGGRKTSATSADSRPTVQRISPTQTFVPTFGKQYGALLKKRFRIAKRDKKSLINAICIPILFLIILASLPEINVANFLPGYTTSLVPDSQLGNCTLALANLGDPPDFSAERCNSKFEYCTLGIINCDRSVCCNNEVKQSPYFKCNMCSPSKNPPCFNTQCLDKDGAKLQVTLNAFLISMVVMLAFAFIPASIVAFIVREKNPIQNAKSLQLICGANVSAYWFSSWTHDAILTSISIIVACVVVPLSSNSLSSIMEIYGVAALIFSHALAMIPLAYLFSFRFSKHAVAQTSLLVFALTTGGLLSIFSFLCRIIDFELTNGGIKLSVLDRNYLRWVLMLFPGYGLNNGIYEIATRKLDRTSLFGANDDVNPEPATFFGLFPGLGKNPSCTHCWTANTPGCCVRGVFDLDVAGAPIIYALLEALLLTSLVFMIENRSVVWHGARDRGNRPADPEEDEDVRQERSVVERSTPMENDSIFIRNLRQQYGKGGGSKIALHDLCLRISKGECFGYLGINGAGKSTTMKILTGDIAPSSGFVTLGGYDLSVDRARARQVIGYCPQFDSLHDLLTVKEQLELYASLKGIPRSMVATAVDQKIQEVGLGEYRDKLTKGLSGGNKRKVSTAIALMGSPRIIFLDEPSTGVDPSSRRKMWDVIEAVCAEKQSSVVLTTHSMEECEALCTRVGILVSGKLRCLGSVGHLKQKYGRGFTVEAKLSDPPADRVMQLRDEVEQVIGQRADITADNLMRVCMALGVEARCRIIMSGDGNGWTMGTYLESSGHIPVDIFCSWWVSEDLSGALQAFFQDEFRGSRLVENQGDHFRFQVPKHSIRPFYIFRQLEDSKARLHVNEYSVSDTSLEHIFNNMAAQQDEERMVVAGMYDSDSDDSNNVSLGPSSVQSVRSYHRSGSNSFNRSGSFQSSFVI</sequence>
<feature type="transmembrane region" description="Helical" evidence="11">
    <location>
        <begin position="206"/>
        <end position="226"/>
    </location>
</feature>
<feature type="transmembrane region" description="Helical" evidence="11">
    <location>
        <begin position="325"/>
        <end position="346"/>
    </location>
</feature>
<comment type="caution">
    <text evidence="13">The sequence shown here is derived from an EMBL/GenBank/DDBJ whole genome shotgun (WGS) entry which is preliminary data.</text>
</comment>
<dbReference type="InterPro" id="IPR003439">
    <property type="entry name" value="ABC_transporter-like_ATP-bd"/>
</dbReference>
<keyword evidence="7" id="KW-0067">ATP-binding</keyword>
<feature type="region of interest" description="Disordered" evidence="10">
    <location>
        <begin position="1790"/>
        <end position="1810"/>
    </location>
</feature>
<evidence type="ECO:0000313" key="13">
    <source>
        <dbReference type="EMBL" id="DAZ98482.1"/>
    </source>
</evidence>
<dbReference type="InterPro" id="IPR003593">
    <property type="entry name" value="AAA+_ATPase"/>
</dbReference>
<feature type="transmembrane region" description="Helical" evidence="11">
    <location>
        <begin position="1122"/>
        <end position="1143"/>
    </location>
</feature>
<dbReference type="FunFam" id="3.40.50.300:FF:000335">
    <property type="entry name" value="ATP binding cassette subfamily A member 5"/>
    <property type="match status" value="1"/>
</dbReference>
<evidence type="ECO:0000256" key="1">
    <source>
        <dbReference type="ARBA" id="ARBA00004141"/>
    </source>
</evidence>
<dbReference type="Pfam" id="PF12698">
    <property type="entry name" value="ABC2_membrane_3"/>
    <property type="match status" value="2"/>
</dbReference>
<feature type="compositionally biased region" description="Basic and acidic residues" evidence="10">
    <location>
        <begin position="1333"/>
        <end position="1342"/>
    </location>
</feature>
<feature type="transmembrane region" description="Helical" evidence="11">
    <location>
        <begin position="1182"/>
        <end position="1201"/>
    </location>
</feature>
<feature type="transmembrane region" description="Helical" evidence="11">
    <location>
        <begin position="391"/>
        <end position="407"/>
    </location>
</feature>
<keyword evidence="3" id="KW-0813">Transport</keyword>
<feature type="domain" description="ABC transporter" evidence="12">
    <location>
        <begin position="571"/>
        <end position="804"/>
    </location>
</feature>
<dbReference type="PANTHER" id="PTHR19229">
    <property type="entry name" value="ATP-BINDING CASSETTE TRANSPORTER SUBFAMILY A ABCA"/>
    <property type="match status" value="1"/>
</dbReference>
<dbReference type="SUPFAM" id="SSF52540">
    <property type="entry name" value="P-loop containing nucleoside triphosphate hydrolases"/>
    <property type="match status" value="2"/>
</dbReference>
<dbReference type="InterPro" id="IPR056264">
    <property type="entry name" value="R2_ABCA1-4-like"/>
</dbReference>
<name>A0AAV2YTZ3_9STRA</name>
<dbReference type="Pfam" id="PF00005">
    <property type="entry name" value="ABC_tran"/>
    <property type="match status" value="2"/>
</dbReference>
<dbReference type="InterPro" id="IPR026082">
    <property type="entry name" value="ABCA"/>
</dbReference>